<dbReference type="Proteomes" id="UP000792671">
    <property type="component" value="Genome"/>
</dbReference>
<gene>
    <name evidence="2" type="ORF">MYSEV_200</name>
</gene>
<accession>A0A916KQA8</accession>
<dbReference type="RefSeq" id="YP_008003717.1">
    <property type="nucleotide sequence ID" value="NC_021246.1"/>
</dbReference>
<keyword evidence="3" id="KW-1185">Reference proteome</keyword>
<dbReference type="EMBL" id="HF679134">
    <property type="protein sequence ID" value="CCU56398.1"/>
    <property type="molecule type" value="Genomic_DNA"/>
</dbReference>
<sequence length="239" mass="27929">MDNIQDQKSVVKIFRKLLDLQLTYVLLIFILPLIGLISSNIYTSLSAETWYSNIRFTLPDISHGSYGLYISTFFYLIAGGALVLIYTNSRSNTNPNSKDRLFPYIYYMIPVIFLLIYISNPIMYQSQSLLAPGILYIFATIMALFILYLTFFMNNIAKWLWLVFVIWLLYITIFYFSSYSGDNSSFLFVNRQQAPCNDNPMIIRRDMHENNVQQVQTQQVFEEQVVEVDRTIITENPNN</sequence>
<reference evidence="2 3" key="1">
    <citation type="journal article" date="2013" name="J. Virol.">
        <title>New Insights into the Evolution of Entomopoxvirinae from the Complete Genome Sequences of Four Entomopoxviruses Infecting Adoxophyes honmai, Choristoneura biennis, Choristoneura rosaceana, and Mythimna separata.</title>
        <authorList>
            <person name="Theze J."/>
            <person name="Takatsuka J."/>
            <person name="Li Z."/>
            <person name="Gallais J."/>
            <person name="Doucet D."/>
            <person name="Arif B."/>
            <person name="Nakai M."/>
            <person name="Herniou E.A."/>
        </authorList>
    </citation>
    <scope>NUCLEOTIDE SEQUENCE [LARGE SCALE GENOMIC DNA]</scope>
</reference>
<feature type="transmembrane region" description="Helical" evidence="1">
    <location>
        <begin position="101"/>
        <end position="118"/>
    </location>
</feature>
<organism evidence="2 3">
    <name type="scientific">Mythimna separata entomopoxvirus 'L'</name>
    <dbReference type="NCBI Taxonomy" id="1293572"/>
    <lineage>
        <taxon>Viruses</taxon>
        <taxon>Varidnaviria</taxon>
        <taxon>Bamfordvirae</taxon>
        <taxon>Nucleocytoviricota</taxon>
        <taxon>Pokkesviricetes</taxon>
        <taxon>Chitovirales</taxon>
        <taxon>Poxviridae</taxon>
        <taxon>Entomopoxvirinae</taxon>
        <taxon>Betaentomopoxvirus</taxon>
        <taxon>Betaentomopoxvirus mseparata</taxon>
        <taxon>Mythimna separata entomopoxvirus</taxon>
    </lineage>
</organism>
<dbReference type="OrthoDB" id="14345at10239"/>
<dbReference type="GeneID" id="15613822"/>
<dbReference type="KEGG" id="vg:15613822"/>
<evidence type="ECO:0000313" key="3">
    <source>
        <dbReference type="Proteomes" id="UP000792671"/>
    </source>
</evidence>
<keyword evidence="1" id="KW-0812">Transmembrane</keyword>
<feature type="transmembrane region" description="Helical" evidence="1">
    <location>
        <begin position="159"/>
        <end position="177"/>
    </location>
</feature>
<evidence type="ECO:0000256" key="1">
    <source>
        <dbReference type="SAM" id="Phobius"/>
    </source>
</evidence>
<evidence type="ECO:0000313" key="2">
    <source>
        <dbReference type="EMBL" id="CCU56398.1"/>
    </source>
</evidence>
<keyword evidence="1" id="KW-0472">Membrane</keyword>
<feature type="transmembrane region" description="Helical" evidence="1">
    <location>
        <begin position="66"/>
        <end position="89"/>
    </location>
</feature>
<feature type="transmembrane region" description="Helical" evidence="1">
    <location>
        <begin position="21"/>
        <end position="42"/>
    </location>
</feature>
<feature type="transmembrane region" description="Helical" evidence="1">
    <location>
        <begin position="130"/>
        <end position="152"/>
    </location>
</feature>
<proteinExistence type="predicted"/>
<keyword evidence="1" id="KW-1133">Transmembrane helix</keyword>
<name>A0A916KQA8_9POXV</name>
<protein>
    <submittedName>
        <fullName evidence="2">Uncharacterized protein</fullName>
    </submittedName>
</protein>